<gene>
    <name evidence="8" type="ORF">TPAR_04366</name>
</gene>
<dbReference type="PANTHER" id="PTHR11922:SF2">
    <property type="entry name" value="GMP SYNTHASE [GLUTAMINE-HYDROLYZING]"/>
    <property type="match status" value="1"/>
</dbReference>
<organism evidence="8 9">
    <name type="scientific">Tolypocladium paradoxum</name>
    <dbReference type="NCBI Taxonomy" id="94208"/>
    <lineage>
        <taxon>Eukaryota</taxon>
        <taxon>Fungi</taxon>
        <taxon>Dikarya</taxon>
        <taxon>Ascomycota</taxon>
        <taxon>Pezizomycotina</taxon>
        <taxon>Sordariomycetes</taxon>
        <taxon>Hypocreomycetidae</taxon>
        <taxon>Hypocreales</taxon>
        <taxon>Ophiocordycipitaceae</taxon>
        <taxon>Tolypocladium</taxon>
    </lineage>
</organism>
<name>A0A2S4KZ20_9HYPO</name>
<dbReference type="GO" id="GO:0005524">
    <property type="term" value="F:ATP binding"/>
    <property type="evidence" value="ECO:0007669"/>
    <property type="project" value="UniProtKB-UniRule"/>
</dbReference>
<dbReference type="Gene3D" id="3.30.300.10">
    <property type="match status" value="1"/>
</dbReference>
<dbReference type="Proteomes" id="UP000237481">
    <property type="component" value="Unassembled WGS sequence"/>
</dbReference>
<dbReference type="PROSITE" id="PS51553">
    <property type="entry name" value="GMPS_ATP_PPASE"/>
    <property type="match status" value="1"/>
</dbReference>
<evidence type="ECO:0000256" key="3">
    <source>
        <dbReference type="ARBA" id="ARBA00022749"/>
    </source>
</evidence>
<dbReference type="SUPFAM" id="SSF52402">
    <property type="entry name" value="Adenine nucleotide alpha hydrolases-like"/>
    <property type="match status" value="1"/>
</dbReference>
<keyword evidence="1" id="KW-0436">Ligase</keyword>
<evidence type="ECO:0000256" key="5">
    <source>
        <dbReference type="ARBA" id="ARBA00022840"/>
    </source>
</evidence>
<keyword evidence="2 6" id="KW-0547">Nucleotide-binding</keyword>
<evidence type="ECO:0000313" key="9">
    <source>
        <dbReference type="Proteomes" id="UP000237481"/>
    </source>
</evidence>
<dbReference type="InterPro" id="IPR025777">
    <property type="entry name" value="GMPS_ATP_PPase_dom"/>
</dbReference>
<keyword evidence="3 6" id="KW-0332">GMP biosynthesis</keyword>
<evidence type="ECO:0000256" key="4">
    <source>
        <dbReference type="ARBA" id="ARBA00022755"/>
    </source>
</evidence>
<sequence length="127" mass="14334">MSSFIEQEITRIRKLVDNGVMRLNECQQTLAEHLGVNLTIADAPQKFLSGLKDVVDPEKKRKFIGNTFIDIFEEEAIKIDKAAENTPNAELVMRHPFPGPGIAMRILGDVTPERVEIARKADHILIR</sequence>
<evidence type="ECO:0000313" key="8">
    <source>
        <dbReference type="EMBL" id="POR35441.1"/>
    </source>
</evidence>
<dbReference type="GO" id="GO:0003921">
    <property type="term" value="F:GMP synthase activity"/>
    <property type="evidence" value="ECO:0007669"/>
    <property type="project" value="InterPro"/>
</dbReference>
<feature type="domain" description="GMPS ATP-PPase" evidence="7">
    <location>
        <begin position="1"/>
        <end position="127"/>
    </location>
</feature>
<accession>A0A2S4KZ20</accession>
<dbReference type="STRING" id="94208.A0A2S4KZ20"/>
<comment type="caution">
    <text evidence="6">Lacks conserved residue(s) required for the propagation of feature annotation.</text>
</comment>
<keyword evidence="5 6" id="KW-0067">ATP-binding</keyword>
<comment type="caution">
    <text evidence="8">The sequence shown here is derived from an EMBL/GenBank/DDBJ whole genome shotgun (WGS) entry which is preliminary data.</text>
</comment>
<dbReference type="EMBL" id="PKSG01000444">
    <property type="protein sequence ID" value="POR35441.1"/>
    <property type="molecule type" value="Genomic_DNA"/>
</dbReference>
<evidence type="ECO:0000256" key="2">
    <source>
        <dbReference type="ARBA" id="ARBA00022741"/>
    </source>
</evidence>
<keyword evidence="9" id="KW-1185">Reference proteome</keyword>
<dbReference type="PANTHER" id="PTHR11922">
    <property type="entry name" value="GMP SYNTHASE-RELATED"/>
    <property type="match status" value="1"/>
</dbReference>
<dbReference type="Gene3D" id="3.40.50.620">
    <property type="entry name" value="HUPs"/>
    <property type="match status" value="1"/>
</dbReference>
<dbReference type="AlphaFoldDB" id="A0A2S4KZ20"/>
<evidence type="ECO:0000256" key="1">
    <source>
        <dbReference type="ARBA" id="ARBA00022598"/>
    </source>
</evidence>
<evidence type="ECO:0000256" key="6">
    <source>
        <dbReference type="PROSITE-ProRule" id="PRU00886"/>
    </source>
</evidence>
<dbReference type="OrthoDB" id="1724632at2759"/>
<evidence type="ECO:0000259" key="7">
    <source>
        <dbReference type="PROSITE" id="PS51553"/>
    </source>
</evidence>
<keyword evidence="4 6" id="KW-0658">Purine biosynthesis</keyword>
<dbReference type="InterPro" id="IPR014729">
    <property type="entry name" value="Rossmann-like_a/b/a_fold"/>
</dbReference>
<protein>
    <recommendedName>
        <fullName evidence="7">GMPS ATP-PPase domain-containing protein</fullName>
    </recommendedName>
</protein>
<reference evidence="8 9" key="1">
    <citation type="submission" date="2018-01" db="EMBL/GenBank/DDBJ databases">
        <title>Harnessing the power of phylogenomics to disentangle the directionality and signatures of interkingdom host jumping in the parasitic fungal genus Tolypocladium.</title>
        <authorList>
            <person name="Quandt C.A."/>
            <person name="Patterson W."/>
            <person name="Spatafora J.W."/>
        </authorList>
    </citation>
    <scope>NUCLEOTIDE SEQUENCE [LARGE SCALE GENOMIC DNA]</scope>
    <source>
        <strain evidence="8 9">NRBC 100945</strain>
    </source>
</reference>
<proteinExistence type="predicted"/>
<dbReference type="GO" id="GO:0005829">
    <property type="term" value="C:cytosol"/>
    <property type="evidence" value="ECO:0007669"/>
    <property type="project" value="TreeGrafter"/>
</dbReference>